<feature type="transmembrane region" description="Helical" evidence="1">
    <location>
        <begin position="94"/>
        <end position="119"/>
    </location>
</feature>
<reference evidence="2" key="1">
    <citation type="submission" date="2021-04" db="EMBL/GenBank/DDBJ databases">
        <title>Draft genome of Fusarium avenaceum strain F156N33, isolated from an atmospheric sample in Virginia.</title>
        <authorList>
            <person name="Yang S."/>
            <person name="Vinatzer B.A."/>
            <person name="Coleman J."/>
        </authorList>
    </citation>
    <scope>NUCLEOTIDE SEQUENCE</scope>
    <source>
        <strain evidence="2">F156N33</strain>
    </source>
</reference>
<organism evidence="2 3">
    <name type="scientific">Fusarium avenaceum</name>
    <dbReference type="NCBI Taxonomy" id="40199"/>
    <lineage>
        <taxon>Eukaryota</taxon>
        <taxon>Fungi</taxon>
        <taxon>Dikarya</taxon>
        <taxon>Ascomycota</taxon>
        <taxon>Pezizomycotina</taxon>
        <taxon>Sordariomycetes</taxon>
        <taxon>Hypocreomycetidae</taxon>
        <taxon>Hypocreales</taxon>
        <taxon>Nectriaceae</taxon>
        <taxon>Fusarium</taxon>
        <taxon>Fusarium tricinctum species complex</taxon>
    </lineage>
</organism>
<dbReference type="EMBL" id="JAGPUO010000011">
    <property type="protein sequence ID" value="KAG5659481.1"/>
    <property type="molecule type" value="Genomic_DNA"/>
</dbReference>
<protein>
    <submittedName>
        <fullName evidence="2">Uncharacterized protein</fullName>
    </submittedName>
</protein>
<evidence type="ECO:0000256" key="1">
    <source>
        <dbReference type="SAM" id="Phobius"/>
    </source>
</evidence>
<dbReference type="Proteomes" id="UP000782241">
    <property type="component" value="Unassembled WGS sequence"/>
</dbReference>
<accession>A0A9P7GZF3</accession>
<comment type="caution">
    <text evidence="2">The sequence shown here is derived from an EMBL/GenBank/DDBJ whole genome shotgun (WGS) entry which is preliminary data.</text>
</comment>
<evidence type="ECO:0000313" key="3">
    <source>
        <dbReference type="Proteomes" id="UP000782241"/>
    </source>
</evidence>
<proteinExistence type="predicted"/>
<keyword evidence="3" id="KW-1185">Reference proteome</keyword>
<gene>
    <name evidence="2" type="ORF">KAF25_002040</name>
</gene>
<keyword evidence="1" id="KW-1133">Transmembrane helix</keyword>
<sequence>MPIFVVLDIGAMMQLAFLIVEDNGFRSLLKALPTVIQRKRQSNECTRNEAQTLIEGEEATVVATNQTTSENDKSLPTNVTEKGCEGPDLVGRAWVAFLAVVLGIVLLALQMFGLAMVIIGSRNNNVTAKWCSTLFTKALAVESGCELYTVTASFSQGVGCITLKGYEQYTWLKA</sequence>
<name>A0A9P7GZF3_9HYPO</name>
<feature type="non-terminal residue" evidence="2">
    <location>
        <position position="1"/>
    </location>
</feature>
<dbReference type="AlphaFoldDB" id="A0A9P7GZF3"/>
<keyword evidence="1" id="KW-0472">Membrane</keyword>
<keyword evidence="1" id="KW-0812">Transmembrane</keyword>
<evidence type="ECO:0000313" key="2">
    <source>
        <dbReference type="EMBL" id="KAG5659481.1"/>
    </source>
</evidence>